<sequence length="885" mass="100057">MAQRDEEHKLFEQHRICIVCTDSLPLEHAEQVCRRSPSYGQRWISALLRSPSSCRLTPCFGFEPTIEEYGGEPSIHQSTPTKEDTAAATHIISNTINFETFDLACEALIPVVRPSWLHESLKRRKLSNPRHFSPDPRLFMNDVVVCCGDIPEGDKEAIVAGVLARGGLYSQRVSGTVTHLVDLTDTSDKARLAQAKKLKLKIVLPHWFDDCLKLGQRIDEAPYLLPDPEILSAGPDDPLRRRENKGLNAASTPDPSHMPDMNKKPTPHSSKGEEQRSVFNGKTIMLSPDLRIGERLLESIQSVLESGGATVTGNVYNADWVICRFRDGFVYRTASRLEKEVGNLAWLYSLMIFNEYTRPLSKLLHYPVSRTPIPGFEGLKISLSNYVGEARIYLENLISAAGAECTKTLKQENTHLITAHGTSEKCTAAREWGLQVVNHLWLEDSYIKWRHQPESDPCYSHFPPRTNLGEIAGHKMLDMQVLERVFFASEDTESQSPEPAMQEKDQNATSMPPPELKQMDDENAPAPPQDTPQATKKARRVSENKKIETPIRSRLLPDGKENDTPSSTSSRKSKEAATARLHEYAPDFALYEKERKRRGGVIFGGRRKSDEDRVTINPKKRRSLDPQEESENEEVKEAKRPKKSRLEISMHLLITGYQKWVGKGNEKKEDADKRHLRDLGIMVVQDARRCTHMAAPSILRTTKFVNALAYAPAIISTDFITECLKQDKLLDPKKFGLVDKSAESKFNFSLAKALKNAKKNNNQLLKNFRIYCVEDIRGGFEAFKSIVETNGGQCLLYRGRLGLTNSSRREESDDEDSEMEDDEPGRHEWDRIQTCPSLDQVPPGGGEIKKTPRILRVDWLLDMAMSQELKPAEGYELTEEMVDKE</sequence>
<dbReference type="GO" id="GO:1990683">
    <property type="term" value="P:DNA double-strand break attachment to nuclear envelope"/>
    <property type="evidence" value="ECO:0007669"/>
    <property type="project" value="TreeGrafter"/>
</dbReference>
<evidence type="ECO:0000256" key="1">
    <source>
        <dbReference type="SAM" id="MobiDB-lite"/>
    </source>
</evidence>
<dbReference type="AlphaFoldDB" id="A0A9W9NEG9"/>
<dbReference type="Pfam" id="PF16770">
    <property type="entry name" value="RTT107_BRCT_5"/>
    <property type="match status" value="1"/>
</dbReference>
<dbReference type="RefSeq" id="XP_058326214.1">
    <property type="nucleotide sequence ID" value="XM_058479646.1"/>
</dbReference>
<dbReference type="GO" id="GO:0035361">
    <property type="term" value="C:Cul8-RING ubiquitin ligase complex"/>
    <property type="evidence" value="ECO:0007669"/>
    <property type="project" value="TreeGrafter"/>
</dbReference>
<dbReference type="Gene3D" id="3.40.50.10190">
    <property type="entry name" value="BRCT domain"/>
    <property type="match status" value="4"/>
</dbReference>
<feature type="domain" description="BRCT" evidence="2">
    <location>
        <begin position="134"/>
        <end position="225"/>
    </location>
</feature>
<feature type="region of interest" description="Disordered" evidence="1">
    <location>
        <begin position="490"/>
        <end position="578"/>
    </location>
</feature>
<dbReference type="InterPro" id="IPR053036">
    <property type="entry name" value="CellCycle_DNARepair_Reg"/>
</dbReference>
<dbReference type="Pfam" id="PF12738">
    <property type="entry name" value="PTCB-BRCT"/>
    <property type="match status" value="1"/>
</dbReference>
<reference evidence="3" key="2">
    <citation type="journal article" date="2023" name="IMA Fungus">
        <title>Comparative genomic study of the Penicillium genus elucidates a diverse pangenome and 15 lateral gene transfer events.</title>
        <authorList>
            <person name="Petersen C."/>
            <person name="Sorensen T."/>
            <person name="Nielsen M.R."/>
            <person name="Sondergaard T.E."/>
            <person name="Sorensen J.L."/>
            <person name="Fitzpatrick D.A."/>
            <person name="Frisvad J.C."/>
            <person name="Nielsen K.L."/>
        </authorList>
    </citation>
    <scope>NUCLEOTIDE SEQUENCE</scope>
    <source>
        <strain evidence="3">IBT 19713</strain>
    </source>
</reference>
<feature type="domain" description="BRCT" evidence="2">
    <location>
        <begin position="642"/>
        <end position="737"/>
    </location>
</feature>
<evidence type="ECO:0000313" key="3">
    <source>
        <dbReference type="EMBL" id="KAJ5217343.1"/>
    </source>
</evidence>
<accession>A0A9W9NEG9</accession>
<dbReference type="InterPro" id="IPR036420">
    <property type="entry name" value="BRCT_dom_sf"/>
</dbReference>
<protein>
    <recommendedName>
        <fullName evidence="2">BRCT domain-containing protein</fullName>
    </recommendedName>
</protein>
<evidence type="ECO:0000259" key="2">
    <source>
        <dbReference type="PROSITE" id="PS50172"/>
    </source>
</evidence>
<feature type="compositionally biased region" description="Acidic residues" evidence="1">
    <location>
        <begin position="812"/>
        <end position="823"/>
    </location>
</feature>
<name>A0A9W9NEG9_9EURO</name>
<dbReference type="OrthoDB" id="342264at2759"/>
<dbReference type="EMBL" id="JAPQKS010000008">
    <property type="protein sequence ID" value="KAJ5217343.1"/>
    <property type="molecule type" value="Genomic_DNA"/>
</dbReference>
<dbReference type="PANTHER" id="PTHR47667">
    <property type="entry name" value="REGULATOR OF TY1 TRANSPOSITION PROTEIN 107"/>
    <property type="match status" value="1"/>
</dbReference>
<keyword evidence="4" id="KW-1185">Reference proteome</keyword>
<feature type="region of interest" description="Disordered" evidence="1">
    <location>
        <begin position="806"/>
        <end position="849"/>
    </location>
</feature>
<dbReference type="InterPro" id="IPR001357">
    <property type="entry name" value="BRCT_dom"/>
</dbReference>
<dbReference type="PROSITE" id="PS50172">
    <property type="entry name" value="BRCT"/>
    <property type="match status" value="4"/>
</dbReference>
<evidence type="ECO:0000313" key="4">
    <source>
        <dbReference type="Proteomes" id="UP001150941"/>
    </source>
</evidence>
<dbReference type="PANTHER" id="PTHR47667:SF1">
    <property type="entry name" value="REGULATOR OF TY1 TRANSPOSITION PROTEIN 107"/>
    <property type="match status" value="1"/>
</dbReference>
<feature type="domain" description="BRCT" evidence="2">
    <location>
        <begin position="376"/>
        <end position="446"/>
    </location>
</feature>
<feature type="region of interest" description="Disordered" evidence="1">
    <location>
        <begin position="226"/>
        <end position="278"/>
    </location>
</feature>
<dbReference type="GO" id="GO:0005634">
    <property type="term" value="C:nucleus"/>
    <property type="evidence" value="ECO:0007669"/>
    <property type="project" value="TreeGrafter"/>
</dbReference>
<reference evidence="3" key="1">
    <citation type="submission" date="2022-11" db="EMBL/GenBank/DDBJ databases">
        <authorList>
            <person name="Petersen C."/>
        </authorList>
    </citation>
    <scope>NUCLEOTIDE SEQUENCE</scope>
    <source>
        <strain evidence="3">IBT 19713</strain>
    </source>
</reference>
<feature type="region of interest" description="Disordered" evidence="1">
    <location>
        <begin position="602"/>
        <end position="642"/>
    </location>
</feature>
<dbReference type="GO" id="GO:0006302">
    <property type="term" value="P:double-strand break repair"/>
    <property type="evidence" value="ECO:0007669"/>
    <property type="project" value="TreeGrafter"/>
</dbReference>
<dbReference type="SMART" id="SM00292">
    <property type="entry name" value="BRCT"/>
    <property type="match status" value="5"/>
</dbReference>
<dbReference type="CDD" id="cd17743">
    <property type="entry name" value="BRCT_BRC1_like_rpt5"/>
    <property type="match status" value="1"/>
</dbReference>
<feature type="compositionally biased region" description="Basic and acidic residues" evidence="1">
    <location>
        <begin position="633"/>
        <end position="642"/>
    </location>
</feature>
<comment type="caution">
    <text evidence="3">The sequence shown here is derived from an EMBL/GenBank/DDBJ whole genome shotgun (WGS) entry which is preliminary data.</text>
</comment>
<dbReference type="FunFam" id="3.40.50.10190:FF:000048">
    <property type="entry name" value="DNA repair protein Rtt107"/>
    <property type="match status" value="1"/>
</dbReference>
<dbReference type="CDD" id="cd18436">
    <property type="entry name" value="BRCT_BRC1_like_rpt2"/>
    <property type="match status" value="1"/>
</dbReference>
<dbReference type="SUPFAM" id="SSF52113">
    <property type="entry name" value="BRCT domain"/>
    <property type="match status" value="4"/>
</dbReference>
<dbReference type="Proteomes" id="UP001150941">
    <property type="component" value="Unassembled WGS sequence"/>
</dbReference>
<dbReference type="GeneID" id="83206950"/>
<dbReference type="Pfam" id="PF00533">
    <property type="entry name" value="BRCT"/>
    <property type="match status" value="1"/>
</dbReference>
<feature type="compositionally biased region" description="Basic and acidic residues" evidence="1">
    <location>
        <begin position="540"/>
        <end position="563"/>
    </location>
</feature>
<feature type="domain" description="BRCT" evidence="2">
    <location>
        <begin position="66"/>
        <end position="134"/>
    </location>
</feature>
<gene>
    <name evidence="3" type="ORF">N7468_010351</name>
</gene>
<organism evidence="3 4">
    <name type="scientific">Penicillium chermesinum</name>
    <dbReference type="NCBI Taxonomy" id="63820"/>
    <lineage>
        <taxon>Eukaryota</taxon>
        <taxon>Fungi</taxon>
        <taxon>Dikarya</taxon>
        <taxon>Ascomycota</taxon>
        <taxon>Pezizomycotina</taxon>
        <taxon>Eurotiomycetes</taxon>
        <taxon>Eurotiomycetidae</taxon>
        <taxon>Eurotiales</taxon>
        <taxon>Aspergillaceae</taxon>
        <taxon>Penicillium</taxon>
    </lineage>
</organism>
<proteinExistence type="predicted"/>